<dbReference type="PANTHER" id="PTHR28663:SF1">
    <property type="entry name" value="CILIA- AND FLAGELLA- ASSOCIATED PROTEIN 210"/>
    <property type="match status" value="1"/>
</dbReference>
<feature type="coiled-coil region" evidence="1">
    <location>
        <begin position="188"/>
        <end position="248"/>
    </location>
</feature>
<sequence>MPLVMSKDEWSKIIKWTDSNREDPEVARRREYVKHLNESSRNMTKHWPNSLENVNKRSEEVRRARIEAAEQANSRFYQQYLRKKRQEQRELMYSARETVFKNKDAPKLLLSAVIETAIQKERQEQIKFNNELKRLEEEQKRKDDDDIIRKAKEWHELNDLRKNRRFEVNKQHQKEILDQAHEVSERNRTEYESELEMQKVDNIRANEEMDELKKFEEEFKSAEKARILSDMRRARQEYEHRRQEADARDKCDDKLIEVLQKATARVARRRKQTESDLKAEKLRVLEAISKKLESGDAAREALENEHLQKAIQEKEAAADARRAADARKREKFIAERKEVREAFLKKEEQRIHEFNTMRQWEIMNRFKNAELYEDFKEKLKQEKEKKIREYREDILKLWKERDDREAKELADTRYFYGELAEKKLREADNKLLTLGGKLLDEAREHHRPEYALHRAVDFPQNPIQAYLKTIDWNDMVSEFYKILTTTINKFVPKTSIVKSKFVPKTSIVKSKYPVWFSSSLIKLLAEEHRYCKQYRLYAMPPLPGSLQEHFGDYAPRDVSKPDPDYCYPAPPADEADGKRDGLRPTRSVAGPSKPERQQEPVAEYKRKGPANGLQTKPIPPPKDSPPKLVPCKTESCRCELKK</sequence>
<comment type="caution">
    <text evidence="3">The sequence shown here is derived from an EMBL/GenBank/DDBJ whole genome shotgun (WGS) entry which is preliminary data.</text>
</comment>
<evidence type="ECO:0008006" key="5">
    <source>
        <dbReference type="Google" id="ProtNLM"/>
    </source>
</evidence>
<dbReference type="InterPro" id="IPR039986">
    <property type="entry name" value="CFAP210"/>
</dbReference>
<dbReference type="AlphaFoldDB" id="A0A9P0XCK0"/>
<name>A0A9P0XCK0_PIEBR</name>
<accession>A0A9P0XCK0</accession>
<evidence type="ECO:0000256" key="1">
    <source>
        <dbReference type="SAM" id="Coils"/>
    </source>
</evidence>
<dbReference type="GO" id="GO:0005879">
    <property type="term" value="C:axonemal microtubule"/>
    <property type="evidence" value="ECO:0007669"/>
    <property type="project" value="TreeGrafter"/>
</dbReference>
<organism evidence="3 4">
    <name type="scientific">Pieris brassicae</name>
    <name type="common">White butterfly</name>
    <name type="synonym">Large white butterfly</name>
    <dbReference type="NCBI Taxonomy" id="7116"/>
    <lineage>
        <taxon>Eukaryota</taxon>
        <taxon>Metazoa</taxon>
        <taxon>Ecdysozoa</taxon>
        <taxon>Arthropoda</taxon>
        <taxon>Hexapoda</taxon>
        <taxon>Insecta</taxon>
        <taxon>Pterygota</taxon>
        <taxon>Neoptera</taxon>
        <taxon>Endopterygota</taxon>
        <taxon>Lepidoptera</taxon>
        <taxon>Glossata</taxon>
        <taxon>Ditrysia</taxon>
        <taxon>Papilionoidea</taxon>
        <taxon>Pieridae</taxon>
        <taxon>Pierinae</taxon>
        <taxon>Pieris</taxon>
    </lineage>
</organism>
<evidence type="ECO:0000313" key="4">
    <source>
        <dbReference type="Proteomes" id="UP001152562"/>
    </source>
</evidence>
<evidence type="ECO:0000313" key="3">
    <source>
        <dbReference type="EMBL" id="CAH4029830.1"/>
    </source>
</evidence>
<gene>
    <name evidence="3" type="ORF">PIBRA_LOCUS6537</name>
</gene>
<feature type="coiled-coil region" evidence="1">
    <location>
        <begin position="369"/>
        <end position="396"/>
    </location>
</feature>
<feature type="coiled-coil region" evidence="1">
    <location>
        <begin position="118"/>
        <end position="145"/>
    </location>
</feature>
<feature type="compositionally biased region" description="Basic and acidic residues" evidence="2">
    <location>
        <begin position="593"/>
        <end position="606"/>
    </location>
</feature>
<keyword evidence="1" id="KW-0175">Coiled coil</keyword>
<dbReference type="PANTHER" id="PTHR28663">
    <property type="entry name" value="COILED-COIL DOMAIN-CONTAINING PROTEIN 173"/>
    <property type="match status" value="1"/>
</dbReference>
<reference evidence="3" key="1">
    <citation type="submission" date="2022-05" db="EMBL/GenBank/DDBJ databases">
        <authorList>
            <person name="Okamura Y."/>
        </authorList>
    </citation>
    <scope>NUCLEOTIDE SEQUENCE</scope>
</reference>
<feature type="region of interest" description="Disordered" evidence="2">
    <location>
        <begin position="561"/>
        <end position="634"/>
    </location>
</feature>
<keyword evidence="4" id="KW-1185">Reference proteome</keyword>
<evidence type="ECO:0000256" key="2">
    <source>
        <dbReference type="SAM" id="MobiDB-lite"/>
    </source>
</evidence>
<protein>
    <recommendedName>
        <fullName evidence="5">Trichohyalin-plectin-homology domain-containing protein</fullName>
    </recommendedName>
</protein>
<dbReference type="Proteomes" id="UP001152562">
    <property type="component" value="Unassembled WGS sequence"/>
</dbReference>
<proteinExistence type="predicted"/>
<feature type="coiled-coil region" evidence="1">
    <location>
        <begin position="285"/>
        <end position="327"/>
    </location>
</feature>
<dbReference type="EMBL" id="CALOZG010000010">
    <property type="protein sequence ID" value="CAH4029830.1"/>
    <property type="molecule type" value="Genomic_DNA"/>
</dbReference>